<dbReference type="GO" id="GO:0045227">
    <property type="term" value="P:capsule polysaccharide biosynthetic process"/>
    <property type="evidence" value="ECO:0007669"/>
    <property type="project" value="UniProtKB-UniPathway"/>
</dbReference>
<keyword evidence="8" id="KW-1185">Reference proteome</keyword>
<comment type="subcellular location">
    <subcellularLocation>
        <location evidence="1">Cell membrane</location>
        <topology evidence="1">Multi-pass membrane protein</topology>
    </subcellularLocation>
</comment>
<dbReference type="Proteomes" id="UP000254924">
    <property type="component" value="Unassembled WGS sequence"/>
</dbReference>
<proteinExistence type="predicted"/>
<dbReference type="AlphaFoldDB" id="A0A380KBL7"/>
<evidence type="ECO:0000256" key="2">
    <source>
        <dbReference type="ARBA" id="ARBA00022475"/>
    </source>
</evidence>
<reference evidence="7 8" key="1">
    <citation type="submission" date="2018-06" db="EMBL/GenBank/DDBJ databases">
        <authorList>
            <consortium name="Pathogen Informatics"/>
            <person name="Doyle S."/>
        </authorList>
    </citation>
    <scope>NUCLEOTIDE SEQUENCE [LARGE SCALE GENOMIC DNA]</scope>
    <source>
        <strain evidence="7 8">NCTC12224</strain>
    </source>
</reference>
<evidence type="ECO:0000256" key="4">
    <source>
        <dbReference type="ARBA" id="ARBA00022989"/>
    </source>
</evidence>
<evidence type="ECO:0000256" key="1">
    <source>
        <dbReference type="ARBA" id="ARBA00004651"/>
    </source>
</evidence>
<evidence type="ECO:0000313" key="8">
    <source>
        <dbReference type="Proteomes" id="UP000254924"/>
    </source>
</evidence>
<feature type="domain" description="Polysaccharide chain length determinant N-terminal" evidence="6">
    <location>
        <begin position="2"/>
        <end position="61"/>
    </location>
</feature>
<dbReference type="Pfam" id="PF02706">
    <property type="entry name" value="Wzz"/>
    <property type="match status" value="1"/>
</dbReference>
<evidence type="ECO:0000259" key="6">
    <source>
        <dbReference type="Pfam" id="PF02706"/>
    </source>
</evidence>
<accession>A0A380KBL7</accession>
<dbReference type="EMBL" id="UHFN01000007">
    <property type="protein sequence ID" value="SUN61630.1"/>
    <property type="molecule type" value="Genomic_DNA"/>
</dbReference>
<keyword evidence="2" id="KW-1003">Cell membrane</keyword>
<gene>
    <name evidence="7" type="ORF">NCTC12224_01541</name>
</gene>
<sequence length="75" mass="8704">MLCYAMFFVTPKYKSSVQLLVTRNENIERQSYQNETKTNIDMIPTYKEIVMSEPVLEKVKETTGEQVGVAQLKKI</sequence>
<organism evidence="7 8">
    <name type="scientific">Streptococcus hyointestinalis</name>
    <dbReference type="NCBI Taxonomy" id="1337"/>
    <lineage>
        <taxon>Bacteria</taxon>
        <taxon>Bacillati</taxon>
        <taxon>Bacillota</taxon>
        <taxon>Bacilli</taxon>
        <taxon>Lactobacillales</taxon>
        <taxon>Streptococcaceae</taxon>
        <taxon>Streptococcus</taxon>
    </lineage>
</organism>
<evidence type="ECO:0000313" key="7">
    <source>
        <dbReference type="EMBL" id="SUN61630.1"/>
    </source>
</evidence>
<dbReference type="UniPathway" id="UPA00934"/>
<dbReference type="InterPro" id="IPR003856">
    <property type="entry name" value="LPS_length_determ_N"/>
</dbReference>
<keyword evidence="5" id="KW-0472">Membrane</keyword>
<keyword evidence="4" id="KW-1133">Transmembrane helix</keyword>
<name>A0A380KBL7_9STRE</name>
<keyword evidence="3" id="KW-0812">Transmembrane</keyword>
<protein>
    <submittedName>
        <fullName evidence="7">Capsular polysaccharide biosynthesis protein</fullName>
    </submittedName>
</protein>
<dbReference type="GO" id="GO:0005886">
    <property type="term" value="C:plasma membrane"/>
    <property type="evidence" value="ECO:0007669"/>
    <property type="project" value="UniProtKB-SubCell"/>
</dbReference>
<evidence type="ECO:0000256" key="5">
    <source>
        <dbReference type="ARBA" id="ARBA00023136"/>
    </source>
</evidence>
<evidence type="ECO:0000256" key="3">
    <source>
        <dbReference type="ARBA" id="ARBA00022692"/>
    </source>
</evidence>